<reference evidence="1 2" key="1">
    <citation type="submission" date="2018-05" db="EMBL/GenBank/DDBJ databases">
        <title>Genomic Encyclopedia of Type Strains, Phase IV (KMG-IV): sequencing the most valuable type-strain genomes for metagenomic binning, comparative biology and taxonomic classification.</title>
        <authorList>
            <person name="Goeker M."/>
        </authorList>
    </citation>
    <scope>NUCLEOTIDE SEQUENCE [LARGE SCALE GENOMIC DNA]</scope>
    <source>
        <strain evidence="1 2">DSM 3183</strain>
    </source>
</reference>
<name>A0A2V3UWK1_9SPHN</name>
<gene>
    <name evidence="1" type="ORF">C7451_10918</name>
</gene>
<comment type="caution">
    <text evidence="1">The sequence shown here is derived from an EMBL/GenBank/DDBJ whole genome shotgun (WGS) entry which is preliminary data.</text>
</comment>
<dbReference type="AlphaFoldDB" id="A0A2V3UWK1"/>
<sequence length="36" mass="3907">MLLIAIVAAGARSFTYQVFTTFDGPQTKTKSNVLSE</sequence>
<evidence type="ECO:0000313" key="1">
    <source>
        <dbReference type="EMBL" id="PXW73732.1"/>
    </source>
</evidence>
<evidence type="ECO:0000313" key="2">
    <source>
        <dbReference type="Proteomes" id="UP000248014"/>
    </source>
</evidence>
<dbReference type="EMBL" id="QJJM01000009">
    <property type="protein sequence ID" value="PXW73732.1"/>
    <property type="molecule type" value="Genomic_DNA"/>
</dbReference>
<organism evidence="1 2">
    <name type="scientific">Blastomonas natatoria</name>
    <dbReference type="NCBI Taxonomy" id="34015"/>
    <lineage>
        <taxon>Bacteria</taxon>
        <taxon>Pseudomonadati</taxon>
        <taxon>Pseudomonadota</taxon>
        <taxon>Alphaproteobacteria</taxon>
        <taxon>Sphingomonadales</taxon>
        <taxon>Sphingomonadaceae</taxon>
        <taxon>Blastomonas</taxon>
    </lineage>
</organism>
<dbReference type="Proteomes" id="UP000248014">
    <property type="component" value="Unassembled WGS sequence"/>
</dbReference>
<accession>A0A2V3UWK1</accession>
<protein>
    <submittedName>
        <fullName evidence="1">Uncharacterized protein</fullName>
    </submittedName>
</protein>
<keyword evidence="2" id="KW-1185">Reference proteome</keyword>
<proteinExistence type="predicted"/>